<dbReference type="InterPro" id="IPR000873">
    <property type="entry name" value="AMP-dep_synth/lig_dom"/>
</dbReference>
<accession>A0A933GL07</accession>
<feature type="non-terminal residue" evidence="5">
    <location>
        <position position="1"/>
    </location>
</feature>
<dbReference type="InterPro" id="IPR045851">
    <property type="entry name" value="AMP-bd_C_sf"/>
</dbReference>
<evidence type="ECO:0000313" key="5">
    <source>
        <dbReference type="EMBL" id="MBI4595090.1"/>
    </source>
</evidence>
<name>A0A933GL07_UNCTE</name>
<dbReference type="Proteomes" id="UP000772181">
    <property type="component" value="Unassembled WGS sequence"/>
</dbReference>
<dbReference type="AlphaFoldDB" id="A0A933GL07"/>
<evidence type="ECO:0000259" key="4">
    <source>
        <dbReference type="Pfam" id="PF13193"/>
    </source>
</evidence>
<protein>
    <submittedName>
        <fullName evidence="5">AMP-binding protein</fullName>
    </submittedName>
</protein>
<evidence type="ECO:0000259" key="3">
    <source>
        <dbReference type="Pfam" id="PF00501"/>
    </source>
</evidence>
<dbReference type="PANTHER" id="PTHR24096:SF267">
    <property type="entry name" value="MALONATE--COA LIGASE ACSF3, MITOCHONDRIAL"/>
    <property type="match status" value="1"/>
</dbReference>
<evidence type="ECO:0000256" key="2">
    <source>
        <dbReference type="ARBA" id="ARBA00022598"/>
    </source>
</evidence>
<dbReference type="GO" id="GO:0016405">
    <property type="term" value="F:CoA-ligase activity"/>
    <property type="evidence" value="ECO:0007669"/>
    <property type="project" value="TreeGrafter"/>
</dbReference>
<feature type="domain" description="AMP-binding enzyme C-terminal" evidence="4">
    <location>
        <begin position="185"/>
        <end position="260"/>
    </location>
</feature>
<comment type="similarity">
    <text evidence="1">Belongs to the ATP-dependent AMP-binding enzyme family.</text>
</comment>
<dbReference type="PANTHER" id="PTHR24096">
    <property type="entry name" value="LONG-CHAIN-FATTY-ACID--COA LIGASE"/>
    <property type="match status" value="1"/>
</dbReference>
<comment type="caution">
    <text evidence="5">The sequence shown here is derived from an EMBL/GenBank/DDBJ whole genome shotgun (WGS) entry which is preliminary data.</text>
</comment>
<dbReference type="InterPro" id="IPR042099">
    <property type="entry name" value="ANL_N_sf"/>
</dbReference>
<keyword evidence="2" id="KW-0436">Ligase</keyword>
<dbReference type="SUPFAM" id="SSF56801">
    <property type="entry name" value="Acetyl-CoA synthetase-like"/>
    <property type="match status" value="1"/>
</dbReference>
<organism evidence="5 6">
    <name type="scientific">Tectimicrobiota bacterium</name>
    <dbReference type="NCBI Taxonomy" id="2528274"/>
    <lineage>
        <taxon>Bacteria</taxon>
        <taxon>Pseudomonadati</taxon>
        <taxon>Nitrospinota/Tectimicrobiota group</taxon>
        <taxon>Candidatus Tectimicrobiota</taxon>
    </lineage>
</organism>
<proteinExistence type="inferred from homology"/>
<evidence type="ECO:0000256" key="1">
    <source>
        <dbReference type="ARBA" id="ARBA00006432"/>
    </source>
</evidence>
<gene>
    <name evidence="5" type="ORF">HY730_01780</name>
</gene>
<dbReference type="Pfam" id="PF13193">
    <property type="entry name" value="AMP-binding_C"/>
    <property type="match status" value="1"/>
</dbReference>
<sequence length="272" mass="30706">EREKITNLVVVPTMLIRLLEYPDNTRFDLSSLKRILYGSASMPVTRLKQALERFGPVFAQGYGLTESVGPVTCLRPEEHVVNGAPEEVNRLGSCGREMLNAHVRVVREDGSDVARDCQEVGEIIIKSDTLLSCYWNMPEQTREAVRDGWLHSGDMATMDSGGYIFIVDRKKDMIISGGINIYPREIEEVLYKHPAVYEAAVIGMPDEEWGEIVQAVIVLKEGQKATEEEIIQYCKDHLATYKKPKKVAFVPSLPKTPTGKILKRELREKIML</sequence>
<dbReference type="Gene3D" id="3.30.300.30">
    <property type="match status" value="1"/>
</dbReference>
<dbReference type="FunFam" id="3.30.300.30:FF:000008">
    <property type="entry name" value="2,3-dihydroxybenzoate-AMP ligase"/>
    <property type="match status" value="1"/>
</dbReference>
<evidence type="ECO:0000313" key="6">
    <source>
        <dbReference type="Proteomes" id="UP000772181"/>
    </source>
</evidence>
<feature type="domain" description="AMP-dependent synthetase/ligase" evidence="3">
    <location>
        <begin position="1"/>
        <end position="135"/>
    </location>
</feature>
<dbReference type="EMBL" id="JACQWF010000084">
    <property type="protein sequence ID" value="MBI4595090.1"/>
    <property type="molecule type" value="Genomic_DNA"/>
</dbReference>
<dbReference type="Pfam" id="PF00501">
    <property type="entry name" value="AMP-binding"/>
    <property type="match status" value="1"/>
</dbReference>
<dbReference type="InterPro" id="IPR025110">
    <property type="entry name" value="AMP-bd_C"/>
</dbReference>
<reference evidence="5" key="1">
    <citation type="submission" date="2020-07" db="EMBL/GenBank/DDBJ databases">
        <title>Huge and variable diversity of episymbiotic CPR bacteria and DPANN archaea in groundwater ecosystems.</title>
        <authorList>
            <person name="He C.Y."/>
            <person name="Keren R."/>
            <person name="Whittaker M."/>
            <person name="Farag I.F."/>
            <person name="Doudna J."/>
            <person name="Cate J.H.D."/>
            <person name="Banfield J.F."/>
        </authorList>
    </citation>
    <scope>NUCLEOTIDE SEQUENCE</scope>
    <source>
        <strain evidence="5">NC_groundwater_1482_Ag_S-0.65um_47_24</strain>
    </source>
</reference>
<dbReference type="Gene3D" id="3.40.50.12780">
    <property type="entry name" value="N-terminal domain of ligase-like"/>
    <property type="match status" value="1"/>
</dbReference>